<evidence type="ECO:0000313" key="2">
    <source>
        <dbReference type="Proteomes" id="UP000005737"/>
    </source>
</evidence>
<proteinExistence type="predicted"/>
<gene>
    <name evidence="1" type="ORF">Lepil_1585</name>
</gene>
<dbReference type="AlphaFoldDB" id="H2CAB4"/>
<evidence type="ECO:0000313" key="1">
    <source>
        <dbReference type="EMBL" id="EHQ06272.1"/>
    </source>
</evidence>
<dbReference type="InterPro" id="IPR011335">
    <property type="entry name" value="Restrct_endonuc-II-like"/>
</dbReference>
<keyword evidence="2" id="KW-1185">Reference proteome</keyword>
<evidence type="ECO:0008006" key="3">
    <source>
        <dbReference type="Google" id="ProtNLM"/>
    </source>
</evidence>
<accession>H2CAB4</accession>
<sequence>MVPASDLKLNRNDLLSLWVAMRRGDSTAFAPGKALEYLIIRSFELEQCRVEYAFEVNLLGNVIEQIDGFIEIEGTGFLCECKDTPSHNVFFDPIAKMVARLNRRPSSDVGAIFATSEFTEPALVLANFTFPRTVLLWNVDEIEYALKKQYFRAGMKAKLRQAQMRGISDYNIMVEE</sequence>
<dbReference type="HOGENOM" id="CLU_125871_0_0_12"/>
<dbReference type="EMBL" id="JH597773">
    <property type="protein sequence ID" value="EHQ06272.1"/>
    <property type="molecule type" value="Genomic_DNA"/>
</dbReference>
<dbReference type="Proteomes" id="UP000005737">
    <property type="component" value="Unassembled WGS sequence"/>
</dbReference>
<name>H2CAB4_9LEPT</name>
<organism evidence="1 2">
    <name type="scientific">Leptonema illini DSM 21528</name>
    <dbReference type="NCBI Taxonomy" id="929563"/>
    <lineage>
        <taxon>Bacteria</taxon>
        <taxon>Pseudomonadati</taxon>
        <taxon>Spirochaetota</taxon>
        <taxon>Spirochaetia</taxon>
        <taxon>Leptospirales</taxon>
        <taxon>Leptospiraceae</taxon>
        <taxon>Leptonema</taxon>
    </lineage>
</organism>
<dbReference type="SUPFAM" id="SSF52980">
    <property type="entry name" value="Restriction endonuclease-like"/>
    <property type="match status" value="1"/>
</dbReference>
<protein>
    <recommendedName>
        <fullName evidence="3">Restriction endonuclease type IV Mrr domain-containing protein</fullName>
    </recommendedName>
</protein>
<dbReference type="STRING" id="183.GCA_002009735_02783"/>
<reference evidence="1 2" key="1">
    <citation type="submission" date="2011-10" db="EMBL/GenBank/DDBJ databases">
        <title>The Improved High-Quality Draft genome of Leptonema illini DSM 21528.</title>
        <authorList>
            <consortium name="US DOE Joint Genome Institute (JGI-PGF)"/>
            <person name="Lucas S."/>
            <person name="Copeland A."/>
            <person name="Lapidus A."/>
            <person name="Glavina del Rio T."/>
            <person name="Dalin E."/>
            <person name="Tice H."/>
            <person name="Bruce D."/>
            <person name="Goodwin L."/>
            <person name="Pitluck S."/>
            <person name="Peters L."/>
            <person name="Mikhailova N."/>
            <person name="Held B."/>
            <person name="Kyrpides N."/>
            <person name="Mavromatis K."/>
            <person name="Ivanova N."/>
            <person name="Markowitz V."/>
            <person name="Cheng J.-F."/>
            <person name="Hugenholtz P."/>
            <person name="Woyke T."/>
            <person name="Wu D."/>
            <person name="Gronow S."/>
            <person name="Wellnitz S."/>
            <person name="Brambilla E.-M."/>
            <person name="Klenk H.-P."/>
            <person name="Eisen J.A."/>
        </authorList>
    </citation>
    <scope>NUCLEOTIDE SEQUENCE [LARGE SCALE GENOMIC DNA]</scope>
    <source>
        <strain evidence="1 2">DSM 21528</strain>
    </source>
</reference>